<protein>
    <recommendedName>
        <fullName evidence="3">HTH psq-type domain-containing protein</fullName>
    </recommendedName>
</protein>
<organism evidence="1 2">
    <name type="scientific">Hyaloperonospora brassicae</name>
    <name type="common">Brassica downy mildew</name>
    <name type="synonym">Peronospora brassicae</name>
    <dbReference type="NCBI Taxonomy" id="162125"/>
    <lineage>
        <taxon>Eukaryota</taxon>
        <taxon>Sar</taxon>
        <taxon>Stramenopiles</taxon>
        <taxon>Oomycota</taxon>
        <taxon>Peronosporomycetes</taxon>
        <taxon>Peronosporales</taxon>
        <taxon>Peronosporaceae</taxon>
        <taxon>Hyaloperonospora</taxon>
    </lineage>
</organism>
<dbReference type="InterPro" id="IPR036397">
    <property type="entry name" value="RNaseH_sf"/>
</dbReference>
<evidence type="ECO:0000313" key="1">
    <source>
        <dbReference type="EMBL" id="CAI5736585.1"/>
    </source>
</evidence>
<evidence type="ECO:0000313" key="2">
    <source>
        <dbReference type="Proteomes" id="UP001162031"/>
    </source>
</evidence>
<dbReference type="AlphaFoldDB" id="A0AAV0ULW9"/>
<proteinExistence type="predicted"/>
<comment type="caution">
    <text evidence="1">The sequence shown here is derived from an EMBL/GenBank/DDBJ whole genome shotgun (WGS) entry which is preliminary data.</text>
</comment>
<name>A0AAV0ULW9_HYABA</name>
<evidence type="ECO:0008006" key="3">
    <source>
        <dbReference type="Google" id="ProtNLM"/>
    </source>
</evidence>
<gene>
    <name evidence="1" type="ORF">HBR001_LOCUS6873</name>
</gene>
<accession>A0AAV0ULW9</accession>
<dbReference type="PANTHER" id="PTHR33889">
    <property type="entry name" value="OS04G0681850 PROTEIN"/>
    <property type="match status" value="1"/>
</dbReference>
<keyword evidence="2" id="KW-1185">Reference proteome</keyword>
<dbReference type="GO" id="GO:0003676">
    <property type="term" value="F:nucleic acid binding"/>
    <property type="evidence" value="ECO:0007669"/>
    <property type="project" value="InterPro"/>
</dbReference>
<dbReference type="PANTHER" id="PTHR33889:SF7">
    <property type="entry name" value="OS04G0681850 PROTEIN"/>
    <property type="match status" value="1"/>
</dbReference>
<reference evidence="1" key="1">
    <citation type="submission" date="2022-12" db="EMBL/GenBank/DDBJ databases">
        <authorList>
            <person name="Webb A."/>
        </authorList>
    </citation>
    <scope>NUCLEOTIDE SEQUENCE</scope>
    <source>
        <strain evidence="1">Hp1</strain>
    </source>
</reference>
<dbReference type="EMBL" id="CANTFL010001315">
    <property type="protein sequence ID" value="CAI5736585.1"/>
    <property type="molecule type" value="Genomic_DNA"/>
</dbReference>
<sequence length="475" mass="52816">MPAPAGDPCEMAAAVEDKAQGRRRPNLTDEERLVLANYLLQHRQGESRLPRAVIATAADKFQVHRNTVSRIWSLMKLALDSGSSIDVVMRQVLSRKRGNCGRKRKDYSTALEQVKQLPLNQRGSLRALSSAVGVPRTTLFRLLRNYETDDICKSDNEEARSEVKPTTANTIKPALSEKNKRERLRFCYRKMQPNGVFDNMFNVVHINTKWCLLPGARDAETMTNKKKRKVMFLIAVARPQWDTGRQKQFDGKLGVWPCIATGELTLTGTDVEVSAPSVVDSAKTGRVLRVLETVTKTEIQAMITHHVIPAIKLKMPNALRTDPVFIQMDNQQMRLTADDPVVAEHGSTDGWDIRVQYQPAHSPELVVLSHALLKSIYPATFPSQRGCTPLSPVEALIAGMERTFAAVPKRRINNAFLALQKTMECVMLAGGSNNFDSQEDATKQSLQADGSLPVSVLCQRDAIAACQCILNSSQE</sequence>
<dbReference type="Proteomes" id="UP001162031">
    <property type="component" value="Unassembled WGS sequence"/>
</dbReference>
<dbReference type="Gene3D" id="3.30.420.10">
    <property type="entry name" value="Ribonuclease H-like superfamily/Ribonuclease H"/>
    <property type="match status" value="1"/>
</dbReference>